<dbReference type="InterPro" id="IPR001126">
    <property type="entry name" value="UmuC"/>
</dbReference>
<dbReference type="InterPro" id="IPR043502">
    <property type="entry name" value="DNA/RNA_pol_sf"/>
</dbReference>
<evidence type="ECO:0000256" key="6">
    <source>
        <dbReference type="ARBA" id="ARBA00049244"/>
    </source>
</evidence>
<evidence type="ECO:0000313" key="10">
    <source>
        <dbReference type="EMBL" id="SDN70521.1"/>
    </source>
</evidence>
<name>A0A1H0DKJ0_9HYPH</name>
<sequence length="476" mass="52299">MLVEREGNRRIVRAADRLAEAAGLRVGLPAAKAQAMVPGLAVLETDARGDAEALERLALWALRFSPVVAADPPDGLVMEITGTEHLHGDEEALLRCLVDRLHASGLEARAAVADTWGAAHAAARHSGARLAIVAPGETRQGIEPLPVEALRLDPAHLPELRHLGLVRIGDLLRQPRAGLARRFGSPTLRRLDQALGSVPEPIEPVRESAPVEVRRVFAEPISARETIDRHLAILMGRLCADMEARRLGARRLDLLFGRVDNTRQVLRVGTGRPVRDPAHLLRLLAERLGTVDPGFGIETMRLAATGTEPLAERQIATDLGEEAPGTVDLSALVDILATRVGERRVYRFAPAQSDVPERSVRRVEALAPDDGASWHDRWPRPGRLLPRPRPIQTLALLPDHPPASFTLAGTRHRVTRADGPERVFGEWWRTERETALSRDYFRVETEGGERYWIFRAGDGERTETGSGAWFLHGVFG</sequence>
<comment type="function">
    <text evidence="5">Poorly processive, error-prone DNA polymerase involved in untargeted mutagenesis. Copies undamaged DNA at stalled replication forks, which arise in vivo from mismatched or misaligned primer ends. These misaligned primers can be extended by PolIV. Exhibits no 3'-5' exonuclease (proofreading) activity. May be involved in translesional synthesis, in conjunction with the beta clamp from PolIII.</text>
</comment>
<keyword evidence="11" id="KW-1185">Reference proteome</keyword>
<gene>
    <name evidence="10" type="ORF">SAMN05192530_101828</name>
</gene>
<comment type="cofactor">
    <cofactor evidence="1">
        <name>Mg(2+)</name>
        <dbReference type="ChEBI" id="CHEBI:18420"/>
    </cofactor>
</comment>
<dbReference type="Pfam" id="PF20114">
    <property type="entry name" value="DUF6504"/>
    <property type="match status" value="1"/>
</dbReference>
<evidence type="ECO:0000259" key="7">
    <source>
        <dbReference type="Pfam" id="PF00817"/>
    </source>
</evidence>
<feature type="domain" description="UmuC" evidence="7">
    <location>
        <begin position="5"/>
        <end position="123"/>
    </location>
</feature>
<evidence type="ECO:0000256" key="2">
    <source>
        <dbReference type="ARBA" id="ARBA00011245"/>
    </source>
</evidence>
<dbReference type="InterPro" id="IPR045443">
    <property type="entry name" value="DUF6504"/>
</dbReference>
<dbReference type="Proteomes" id="UP000198793">
    <property type="component" value="Unassembled WGS sequence"/>
</dbReference>
<protein>
    <recommendedName>
        <fullName evidence="3">DNA-directed DNA polymerase</fullName>
        <ecNumber evidence="3">2.7.7.7</ecNumber>
    </recommendedName>
</protein>
<proteinExistence type="predicted"/>
<dbReference type="SUPFAM" id="SSF56672">
    <property type="entry name" value="DNA/RNA polymerases"/>
    <property type="match status" value="1"/>
</dbReference>
<dbReference type="EMBL" id="FNIT01000001">
    <property type="protein sequence ID" value="SDN70521.1"/>
    <property type="molecule type" value="Genomic_DNA"/>
</dbReference>
<comment type="catalytic activity">
    <reaction evidence="6">
        <text>DNA(n) + a 2'-deoxyribonucleoside 5'-triphosphate = DNA(n+1) + diphosphate</text>
        <dbReference type="Rhea" id="RHEA:22508"/>
        <dbReference type="Rhea" id="RHEA-COMP:17339"/>
        <dbReference type="Rhea" id="RHEA-COMP:17340"/>
        <dbReference type="ChEBI" id="CHEBI:33019"/>
        <dbReference type="ChEBI" id="CHEBI:61560"/>
        <dbReference type="ChEBI" id="CHEBI:173112"/>
        <dbReference type="EC" id="2.7.7.7"/>
    </reaction>
</comment>
<evidence type="ECO:0000259" key="8">
    <source>
        <dbReference type="Pfam" id="PF11799"/>
    </source>
</evidence>
<reference evidence="10 11" key="1">
    <citation type="submission" date="2016-10" db="EMBL/GenBank/DDBJ databases">
        <authorList>
            <person name="de Groot N.N."/>
        </authorList>
    </citation>
    <scope>NUCLEOTIDE SEQUENCE [LARGE SCALE GENOMIC DNA]</scope>
    <source>
        <strain evidence="11">L7-484,KACC 16230,DSM 25025</strain>
    </source>
</reference>
<evidence type="ECO:0000259" key="9">
    <source>
        <dbReference type="Pfam" id="PF20114"/>
    </source>
</evidence>
<evidence type="ECO:0000256" key="1">
    <source>
        <dbReference type="ARBA" id="ARBA00001946"/>
    </source>
</evidence>
<dbReference type="PANTHER" id="PTHR35369">
    <property type="entry name" value="BLR3025 PROTEIN-RELATED"/>
    <property type="match status" value="1"/>
</dbReference>
<feature type="domain" description="DUF6504" evidence="9">
    <location>
        <begin position="400"/>
        <end position="473"/>
    </location>
</feature>
<dbReference type="InterPro" id="IPR050356">
    <property type="entry name" value="SulA_CellDiv_inhibitor"/>
</dbReference>
<dbReference type="STRING" id="1166073.SAMN05192530_101828"/>
<accession>A0A1H0DKJ0</accession>
<comment type="subunit">
    <text evidence="2">Monomer.</text>
</comment>
<evidence type="ECO:0000256" key="5">
    <source>
        <dbReference type="ARBA" id="ARBA00025589"/>
    </source>
</evidence>
<organism evidence="10 11">
    <name type="scientific">Aureimonas jatrophae</name>
    <dbReference type="NCBI Taxonomy" id="1166073"/>
    <lineage>
        <taxon>Bacteria</taxon>
        <taxon>Pseudomonadati</taxon>
        <taxon>Pseudomonadota</taxon>
        <taxon>Alphaproteobacteria</taxon>
        <taxon>Hyphomicrobiales</taxon>
        <taxon>Aurantimonadaceae</taxon>
        <taxon>Aureimonas</taxon>
    </lineage>
</organism>
<evidence type="ECO:0000256" key="3">
    <source>
        <dbReference type="ARBA" id="ARBA00012417"/>
    </source>
</evidence>
<evidence type="ECO:0000256" key="4">
    <source>
        <dbReference type="ARBA" id="ARBA00022763"/>
    </source>
</evidence>
<dbReference type="GO" id="GO:0006281">
    <property type="term" value="P:DNA repair"/>
    <property type="evidence" value="ECO:0007669"/>
    <property type="project" value="InterPro"/>
</dbReference>
<dbReference type="Pfam" id="PF00817">
    <property type="entry name" value="IMS"/>
    <property type="match status" value="1"/>
</dbReference>
<keyword evidence="4" id="KW-0227">DNA damage</keyword>
<feature type="domain" description="DNA polymerase Y-family little finger" evidence="8">
    <location>
        <begin position="214"/>
        <end position="315"/>
    </location>
</feature>
<dbReference type="PANTHER" id="PTHR35369:SF2">
    <property type="entry name" value="BLR3025 PROTEIN"/>
    <property type="match status" value="1"/>
</dbReference>
<dbReference type="EC" id="2.7.7.7" evidence="3"/>
<dbReference type="Pfam" id="PF11799">
    <property type="entry name" value="IMS_C"/>
    <property type="match status" value="1"/>
</dbReference>
<dbReference type="InterPro" id="IPR017961">
    <property type="entry name" value="DNA_pol_Y-fam_little_finger"/>
</dbReference>
<dbReference type="GO" id="GO:0003684">
    <property type="term" value="F:damaged DNA binding"/>
    <property type="evidence" value="ECO:0007669"/>
    <property type="project" value="InterPro"/>
</dbReference>
<evidence type="ECO:0000313" key="11">
    <source>
        <dbReference type="Proteomes" id="UP000198793"/>
    </source>
</evidence>
<dbReference type="AlphaFoldDB" id="A0A1H0DKJ0"/>
<dbReference type="CDD" id="cd03468">
    <property type="entry name" value="PolY_like"/>
    <property type="match status" value="1"/>
</dbReference>